<sequence>MDVGDMRNTQPPQSVVPAFKDYRQREWTWLDTLSNDFATYLATEPGEPLGSLAPADIRHRLRDVLYYGEVWALLRGLKPCVLFWFGRDDDIRWPSPRTAGSVASLVTVDWLADHPHYSQSGAQSRTWVKQVVLDDFIQRVVRPALGPLLVPYPQNEPFTASGDQTPRGLTGGTNPPLVRLGLTQILHPLTSPEMELQFTYICYNLDGPMVPLIERALLDPQNSTVSEAILQTVLDYPGSLPTSATQYPLVMEVSYCVMETRLGSATPKPRCLLSYCALQTQMTEIRDHFYRYRQIFQEIGLDIRLLL</sequence>
<dbReference type="EMBL" id="ML002878">
    <property type="protein sequence ID" value="RKP35407.1"/>
    <property type="molecule type" value="Genomic_DNA"/>
</dbReference>
<gene>
    <name evidence="1" type="ORF">BJ085DRAFT_28194</name>
</gene>
<reference evidence="2" key="1">
    <citation type="journal article" date="2018" name="Nat. Microbiol.">
        <title>Leveraging single-cell genomics to expand the fungal tree of life.</title>
        <authorList>
            <person name="Ahrendt S.R."/>
            <person name="Quandt C.A."/>
            <person name="Ciobanu D."/>
            <person name="Clum A."/>
            <person name="Salamov A."/>
            <person name="Andreopoulos B."/>
            <person name="Cheng J.F."/>
            <person name="Woyke T."/>
            <person name="Pelin A."/>
            <person name="Henrissat B."/>
            <person name="Reynolds N.K."/>
            <person name="Benny G.L."/>
            <person name="Smith M.E."/>
            <person name="James T.Y."/>
            <person name="Grigoriev I.V."/>
        </authorList>
    </citation>
    <scope>NUCLEOTIDE SEQUENCE [LARGE SCALE GENOMIC DNA]</scope>
    <source>
        <strain evidence="2">RSA 468</strain>
    </source>
</reference>
<evidence type="ECO:0000313" key="2">
    <source>
        <dbReference type="Proteomes" id="UP000268162"/>
    </source>
</evidence>
<evidence type="ECO:0000313" key="1">
    <source>
        <dbReference type="EMBL" id="RKP35407.1"/>
    </source>
</evidence>
<dbReference type="AlphaFoldDB" id="A0A4P9ZQ12"/>
<proteinExistence type="predicted"/>
<keyword evidence="2" id="KW-1185">Reference proteome</keyword>
<accession>A0A4P9ZQ12</accession>
<organism evidence="1 2">
    <name type="scientific">Dimargaris cristalligena</name>
    <dbReference type="NCBI Taxonomy" id="215637"/>
    <lineage>
        <taxon>Eukaryota</taxon>
        <taxon>Fungi</taxon>
        <taxon>Fungi incertae sedis</taxon>
        <taxon>Zoopagomycota</taxon>
        <taxon>Kickxellomycotina</taxon>
        <taxon>Dimargaritomycetes</taxon>
        <taxon>Dimargaritales</taxon>
        <taxon>Dimargaritaceae</taxon>
        <taxon>Dimargaris</taxon>
    </lineage>
</organism>
<dbReference type="Proteomes" id="UP000268162">
    <property type="component" value="Unassembled WGS sequence"/>
</dbReference>
<protein>
    <submittedName>
        <fullName evidence="1">Uncharacterized protein</fullName>
    </submittedName>
</protein>
<name>A0A4P9ZQ12_9FUNG</name>